<dbReference type="RefSeq" id="WP_154470620.1">
    <property type="nucleotide sequence ID" value="NZ_DBEWUL010000155.1"/>
</dbReference>
<comment type="similarity">
    <text evidence="2">Belongs to the precorrin methyltransferase family.</text>
</comment>
<dbReference type="NCBIfam" id="TIGR01466">
    <property type="entry name" value="cobJ_cbiH"/>
    <property type="match status" value="1"/>
</dbReference>
<evidence type="ECO:0000256" key="3">
    <source>
        <dbReference type="ARBA" id="ARBA00022573"/>
    </source>
</evidence>
<dbReference type="CDD" id="cd11646">
    <property type="entry name" value="Precorrin_3B_C17_MT"/>
    <property type="match status" value="1"/>
</dbReference>
<dbReference type="InterPro" id="IPR014776">
    <property type="entry name" value="4pyrrole_Mease_sub2"/>
</dbReference>
<sequence length="538" mass="58477">MVHIVGAGPGSVDLITVRGKRLLQEADVIIYAGSLVNKELLDGAKEGAALYDSARMTLEEVMEAVEEAEKKGLSTVRLHTGDPCLYGAVREQMDWMDKKGIAYDICPGVSSFCGAAAALGMEYTLPGITQSVIITRMAGRTPVPERESIRRMAAHGSSLVVFLSAGMLTELSEELMAGGCREDTPAAIVYKATWPDEKVVRCSVGTLAQAAGQEQIKKTALVIVGESVAQTGYERSKLYDPVFSTEFREGRQAAAGCGRKTALPSLIQSHAVRSVRDEGRNEKEKVEGALPDALPGTMYVVGIGPGSIAQMTGQALEALRRCRVIAGYTVYVELVRPYFPEKEFLTTVMTKEEERCRKALECCMEGKDTAMICSGDSGVYGMAGLLLELSKEYPGVQVEIVPGVTAATAGAAVLGAPLMHDFAVISLSDRLTPLKTIWKRVDAAASADFVICLYNPASKGRPDYLRQACQRILAWRREETVCGIVRNIGREGQEMEVVSLKELKNRRVDMFTTVYIGNSQTRNQGGRMVTPRGYRYEK</sequence>
<dbReference type="InterPro" id="IPR014777">
    <property type="entry name" value="4pyrrole_Mease_sub1"/>
</dbReference>
<dbReference type="UniPathway" id="UPA00148"/>
<dbReference type="PROSITE" id="PS00839">
    <property type="entry name" value="SUMT_1"/>
    <property type="match status" value="1"/>
</dbReference>
<dbReference type="InterPro" id="IPR006362">
    <property type="entry name" value="Cbl_synth_CobM/CibF"/>
</dbReference>
<feature type="domain" description="Tetrapyrrole methylase" evidence="7">
    <location>
        <begin position="1"/>
        <end position="207"/>
    </location>
</feature>
<comment type="pathway">
    <text evidence="1">Cofactor biosynthesis; adenosylcobalamin biosynthesis.</text>
</comment>
<accession>A0A7X2NHW0</accession>
<dbReference type="InterPro" id="IPR051810">
    <property type="entry name" value="Precorrin_MeTrfase"/>
</dbReference>
<keyword evidence="5 8" id="KW-0808">Transferase</keyword>
<dbReference type="InterPro" id="IPR003043">
    <property type="entry name" value="Uropor_MeTrfase_CS"/>
</dbReference>
<evidence type="ECO:0000256" key="1">
    <source>
        <dbReference type="ARBA" id="ARBA00004953"/>
    </source>
</evidence>
<dbReference type="AlphaFoldDB" id="A0A7X2NHW0"/>
<proteinExistence type="inferred from homology"/>
<dbReference type="Pfam" id="PF00590">
    <property type="entry name" value="TP_methylase"/>
    <property type="match status" value="2"/>
</dbReference>
<evidence type="ECO:0000256" key="6">
    <source>
        <dbReference type="ARBA" id="ARBA00022691"/>
    </source>
</evidence>
<dbReference type="GO" id="GO:0009236">
    <property type="term" value="P:cobalamin biosynthetic process"/>
    <property type="evidence" value="ECO:0007669"/>
    <property type="project" value="UniProtKB-UniPathway"/>
</dbReference>
<keyword evidence="6" id="KW-0949">S-adenosyl-L-methionine</keyword>
<evidence type="ECO:0000313" key="9">
    <source>
        <dbReference type="Proteomes" id="UP000429958"/>
    </source>
</evidence>
<name>A0A7X2NHW0_9CLOT</name>
<dbReference type="EC" id="2.1.1.133" evidence="8"/>
<dbReference type="CDD" id="cd11641">
    <property type="entry name" value="Precorrin-4_C11-MT"/>
    <property type="match status" value="1"/>
</dbReference>
<keyword evidence="9" id="KW-1185">Reference proteome</keyword>
<dbReference type="GO" id="GO:0032259">
    <property type="term" value="P:methylation"/>
    <property type="evidence" value="ECO:0007669"/>
    <property type="project" value="UniProtKB-KW"/>
</dbReference>
<keyword evidence="4 8" id="KW-0489">Methyltransferase</keyword>
<evidence type="ECO:0000256" key="5">
    <source>
        <dbReference type="ARBA" id="ARBA00022679"/>
    </source>
</evidence>
<evidence type="ECO:0000259" key="7">
    <source>
        <dbReference type="Pfam" id="PF00590"/>
    </source>
</evidence>
<dbReference type="InterPro" id="IPR035996">
    <property type="entry name" value="4pyrrol_Methylase_sf"/>
</dbReference>
<dbReference type="EMBL" id="VUMD01000001">
    <property type="protein sequence ID" value="MSS35209.1"/>
    <property type="molecule type" value="Genomic_DNA"/>
</dbReference>
<dbReference type="Gene3D" id="3.30.950.10">
    <property type="entry name" value="Methyltransferase, Cobalt-precorrin-4 Transmethylase, Domain 2"/>
    <property type="match status" value="2"/>
</dbReference>
<comment type="caution">
    <text evidence="8">The sequence shown here is derived from an EMBL/GenBank/DDBJ whole genome shotgun (WGS) entry which is preliminary data.</text>
</comment>
<dbReference type="Proteomes" id="UP000429958">
    <property type="component" value="Unassembled WGS sequence"/>
</dbReference>
<reference evidence="8 9" key="1">
    <citation type="submission" date="2019-08" db="EMBL/GenBank/DDBJ databases">
        <title>In-depth cultivation of the pig gut microbiome towards novel bacterial diversity and tailored functional studies.</title>
        <authorList>
            <person name="Wylensek D."/>
            <person name="Hitch T.C.A."/>
            <person name="Clavel T."/>
        </authorList>
    </citation>
    <scope>NUCLEOTIDE SEQUENCE [LARGE SCALE GENOMIC DNA]</scope>
    <source>
        <strain evidence="8 9">WCA-389-WT-23D1</strain>
    </source>
</reference>
<feature type="domain" description="Tetrapyrrole methylase" evidence="7">
    <location>
        <begin position="298"/>
        <end position="503"/>
    </location>
</feature>
<evidence type="ECO:0000313" key="8">
    <source>
        <dbReference type="EMBL" id="MSS35209.1"/>
    </source>
</evidence>
<protein>
    <submittedName>
        <fullName evidence="8">Precorrin-4 C(11)-methyltransferase</fullName>
        <ecNumber evidence="8">2.1.1.133</ecNumber>
    </submittedName>
</protein>
<organism evidence="8 9">
    <name type="scientific">Clostridium porci</name>
    <dbReference type="NCBI Taxonomy" id="2605778"/>
    <lineage>
        <taxon>Bacteria</taxon>
        <taxon>Bacillati</taxon>
        <taxon>Bacillota</taxon>
        <taxon>Clostridia</taxon>
        <taxon>Eubacteriales</taxon>
        <taxon>Clostridiaceae</taxon>
        <taxon>Clostridium</taxon>
    </lineage>
</organism>
<dbReference type="PANTHER" id="PTHR47036">
    <property type="entry name" value="COBALT-FACTOR III C(17)-METHYLTRANSFERASE-RELATED"/>
    <property type="match status" value="1"/>
</dbReference>
<dbReference type="InterPro" id="IPR000878">
    <property type="entry name" value="4pyrrol_Mease"/>
</dbReference>
<dbReference type="SUPFAM" id="SSF53790">
    <property type="entry name" value="Tetrapyrrole methylase"/>
    <property type="match status" value="2"/>
</dbReference>
<dbReference type="InterPro" id="IPR006363">
    <property type="entry name" value="Cbl_synth_CobJ/CibH_dom"/>
</dbReference>
<dbReference type="PANTHER" id="PTHR47036:SF1">
    <property type="entry name" value="COBALT-FACTOR III C(17)-METHYLTRANSFERASE-RELATED"/>
    <property type="match status" value="1"/>
</dbReference>
<keyword evidence="3" id="KW-0169">Cobalamin biosynthesis</keyword>
<evidence type="ECO:0000256" key="2">
    <source>
        <dbReference type="ARBA" id="ARBA00005879"/>
    </source>
</evidence>
<dbReference type="Gene3D" id="3.40.1010.10">
    <property type="entry name" value="Cobalt-precorrin-4 Transmethylase, Domain 1"/>
    <property type="match status" value="2"/>
</dbReference>
<dbReference type="GO" id="GO:0046026">
    <property type="term" value="F:precorrin-4 C11-methyltransferase activity"/>
    <property type="evidence" value="ECO:0007669"/>
    <property type="project" value="UniProtKB-EC"/>
</dbReference>
<gene>
    <name evidence="8" type="primary">cobM</name>
    <name evidence="8" type="ORF">FYJ39_01090</name>
</gene>
<evidence type="ECO:0000256" key="4">
    <source>
        <dbReference type="ARBA" id="ARBA00022603"/>
    </source>
</evidence>
<dbReference type="NCBIfam" id="TIGR01465">
    <property type="entry name" value="cobM_cbiF"/>
    <property type="match status" value="1"/>
</dbReference>